<dbReference type="Proteomes" id="UP000612266">
    <property type="component" value="Unassembled WGS sequence"/>
</dbReference>
<gene>
    <name evidence="4" type="ORF">GTH23_04800</name>
    <name evidence="3" type="ORF">I4901_18145</name>
</gene>
<sequence>MYKNILVPIDIDEDNLMNKAIPLVENIAKNEDPYVHFLYVLPKLPQSSYYRLVMNGDQLDQGCLKTSAEKELKKIIERFDLPDDRMQTHICIGTPRDAILQVADEVNADLIVIGSHNPEDDSYHIGSTAADITRYAKRSVMVVRK</sequence>
<reference evidence="4 5" key="1">
    <citation type="submission" date="2020-01" db="EMBL/GenBank/DDBJ databases">
        <title>The genomic epidemiology of tigecycline resistance gene tet(X) variants in a swine farm in China.</title>
        <authorList>
            <person name="Peng K."/>
            <person name="Li R."/>
        </authorList>
    </citation>
    <scope>NUCLEOTIDE SEQUENCE [LARGE SCALE GENOMIC DNA]</scope>
    <source>
        <strain evidence="4 5">ZF1</strain>
    </source>
</reference>
<dbReference type="EMBL" id="JADSJR010000040">
    <property type="protein sequence ID" value="MBG2916285.1"/>
    <property type="molecule type" value="Genomic_DNA"/>
</dbReference>
<dbReference type="InterPro" id="IPR006016">
    <property type="entry name" value="UspA"/>
</dbReference>
<dbReference type="AlphaFoldDB" id="A0A8I0WV85"/>
<name>A0A8I0WV85_9GAMM</name>
<evidence type="ECO:0000313" key="5">
    <source>
        <dbReference type="Proteomes" id="UP000501338"/>
    </source>
</evidence>
<evidence type="ECO:0000313" key="6">
    <source>
        <dbReference type="Proteomes" id="UP000612266"/>
    </source>
</evidence>
<evidence type="ECO:0000313" key="3">
    <source>
        <dbReference type="EMBL" id="MBG2916285.1"/>
    </source>
</evidence>
<dbReference type="CDD" id="cd00293">
    <property type="entry name" value="USP-like"/>
    <property type="match status" value="1"/>
</dbReference>
<reference evidence="3" key="2">
    <citation type="submission" date="2020-11" db="EMBL/GenBank/DDBJ databases">
        <title>Enhanced detection system for hospital associated transmission using whole genome sequencing surveillance.</title>
        <authorList>
            <person name="Harrison L.H."/>
            <person name="Van Tyne D."/>
            <person name="Marsh J.W."/>
            <person name="Griffith M.P."/>
            <person name="Snyder D.J."/>
            <person name="Cooper V.S."/>
            <person name="Mustapha M."/>
        </authorList>
    </citation>
    <scope>NUCLEOTIDE SEQUENCE</scope>
    <source>
        <strain evidence="3">PR00070</strain>
    </source>
</reference>
<comment type="similarity">
    <text evidence="1">Belongs to the universal stress protein A family.</text>
</comment>
<dbReference type="InterPro" id="IPR014729">
    <property type="entry name" value="Rossmann-like_a/b/a_fold"/>
</dbReference>
<dbReference type="PANTHER" id="PTHR46268">
    <property type="entry name" value="STRESS RESPONSE PROTEIN NHAX"/>
    <property type="match status" value="1"/>
</dbReference>
<dbReference type="SUPFAM" id="SSF52402">
    <property type="entry name" value="Adenine nucleotide alpha hydrolases-like"/>
    <property type="match status" value="1"/>
</dbReference>
<dbReference type="Proteomes" id="UP000501338">
    <property type="component" value="Chromosome"/>
</dbReference>
<dbReference type="Gene3D" id="3.40.50.620">
    <property type="entry name" value="HUPs"/>
    <property type="match status" value="1"/>
</dbReference>
<dbReference type="EMBL" id="CP047340">
    <property type="protein sequence ID" value="QIF89391.1"/>
    <property type="molecule type" value="Genomic_DNA"/>
</dbReference>
<feature type="domain" description="UspA" evidence="2">
    <location>
        <begin position="1"/>
        <end position="144"/>
    </location>
</feature>
<dbReference type="Pfam" id="PF00582">
    <property type="entry name" value="Usp"/>
    <property type="match status" value="1"/>
</dbReference>
<keyword evidence="5" id="KW-1185">Reference proteome</keyword>
<protein>
    <submittedName>
        <fullName evidence="3">Universal stress protein</fullName>
    </submittedName>
</protein>
<evidence type="ECO:0000259" key="2">
    <source>
        <dbReference type="Pfam" id="PF00582"/>
    </source>
</evidence>
<dbReference type="RefSeq" id="WP_075674138.1">
    <property type="nucleotide sequence ID" value="NZ_CP045008.1"/>
</dbReference>
<accession>A0A8I0WV85</accession>
<dbReference type="InterPro" id="IPR006015">
    <property type="entry name" value="Universal_stress_UspA"/>
</dbReference>
<dbReference type="PANTHER" id="PTHR46268:SF6">
    <property type="entry name" value="UNIVERSAL STRESS PROTEIN UP12"/>
    <property type="match status" value="1"/>
</dbReference>
<dbReference type="PRINTS" id="PR01438">
    <property type="entry name" value="UNVRSLSTRESS"/>
</dbReference>
<organism evidence="3 6">
    <name type="scientific">Proteus terrae subsp. cibarius</name>
    <dbReference type="NCBI Taxonomy" id="626774"/>
    <lineage>
        <taxon>Bacteria</taxon>
        <taxon>Pseudomonadati</taxon>
        <taxon>Pseudomonadota</taxon>
        <taxon>Gammaproteobacteria</taxon>
        <taxon>Enterobacterales</taxon>
        <taxon>Morganellaceae</taxon>
        <taxon>Proteus</taxon>
    </lineage>
</organism>
<evidence type="ECO:0000256" key="1">
    <source>
        <dbReference type="ARBA" id="ARBA00008791"/>
    </source>
</evidence>
<proteinExistence type="inferred from homology"/>
<evidence type="ECO:0000313" key="4">
    <source>
        <dbReference type="EMBL" id="QIF89391.1"/>
    </source>
</evidence>